<reference evidence="4 5" key="1">
    <citation type="submission" date="2019-05" db="EMBL/GenBank/DDBJ databases">
        <authorList>
            <consortium name="Science for Life Laboratories"/>
        </authorList>
    </citation>
    <scope>NUCLEOTIDE SEQUENCE [LARGE SCALE GENOMIC DNA]</scope>
    <source>
        <strain evidence="4">Soil9</strain>
    </source>
</reference>
<dbReference type="Proteomes" id="UP000464178">
    <property type="component" value="Chromosome"/>
</dbReference>
<dbReference type="Pfam" id="PF20434">
    <property type="entry name" value="BD-FAE"/>
    <property type="match status" value="1"/>
</dbReference>
<dbReference type="AlphaFoldDB" id="A0A6P2CVR9"/>
<evidence type="ECO:0000313" key="5">
    <source>
        <dbReference type="Proteomes" id="UP000464178"/>
    </source>
</evidence>
<keyword evidence="1 4" id="KW-0378">Hydrolase</keyword>
<name>A0A6P2CVR9_9BACT</name>
<evidence type="ECO:0000256" key="2">
    <source>
        <dbReference type="SAM" id="SignalP"/>
    </source>
</evidence>
<feature type="chain" id="PRO_5026857891" description="BD-FAE-like domain-containing protein" evidence="2">
    <location>
        <begin position="21"/>
        <end position="315"/>
    </location>
</feature>
<accession>A0A6P2CVR9</accession>
<feature type="domain" description="BD-FAE-like" evidence="3">
    <location>
        <begin position="58"/>
        <end position="270"/>
    </location>
</feature>
<dbReference type="InterPro" id="IPR050300">
    <property type="entry name" value="GDXG_lipolytic_enzyme"/>
</dbReference>
<gene>
    <name evidence="4" type="ORF">SOIL9_59100</name>
</gene>
<dbReference type="PANTHER" id="PTHR48081:SF13">
    <property type="entry name" value="ALPHA_BETA HYDROLASE"/>
    <property type="match status" value="1"/>
</dbReference>
<sequence length="315" mass="33393">MLRSVSALAVGLLVLTAARGADQPPAPPVPPKSVPAPLEVTTERNVVYDTIEKEKLYLDVAMPKEGGAYPCVVLLHGGAWTGGSRKDLSVGDKGKDGKVGPSLIEAVAARGYVVASVGYRLAPKHPFPAQIQDARAAVRFLRANAKTYHIAPDKFAAGGFSAGGHLALLLGLADKVDGWDAGGNADQSSRVQCVVDFFGPTDLALYNTEAIQDSYLVPVFGKSAKTDKEVFKKASPITYASKTAPPVLMFHGTFDLVVPVGHSEVLHKKLQDAGATSELVTVFGEGHGWNGRTFTKTFNTALTFLDTHLKGKDQK</sequence>
<dbReference type="KEGG" id="gms:SOIL9_59100"/>
<organism evidence="4 5">
    <name type="scientific">Gemmata massiliana</name>
    <dbReference type="NCBI Taxonomy" id="1210884"/>
    <lineage>
        <taxon>Bacteria</taxon>
        <taxon>Pseudomonadati</taxon>
        <taxon>Planctomycetota</taxon>
        <taxon>Planctomycetia</taxon>
        <taxon>Gemmatales</taxon>
        <taxon>Gemmataceae</taxon>
        <taxon>Gemmata</taxon>
    </lineage>
</organism>
<protein>
    <recommendedName>
        <fullName evidence="3">BD-FAE-like domain-containing protein</fullName>
    </recommendedName>
</protein>
<feature type="signal peptide" evidence="2">
    <location>
        <begin position="1"/>
        <end position="20"/>
    </location>
</feature>
<dbReference type="InterPro" id="IPR049492">
    <property type="entry name" value="BD-FAE-like_dom"/>
</dbReference>
<dbReference type="SUPFAM" id="SSF53474">
    <property type="entry name" value="alpha/beta-Hydrolases"/>
    <property type="match status" value="1"/>
</dbReference>
<dbReference type="GO" id="GO:0016787">
    <property type="term" value="F:hydrolase activity"/>
    <property type="evidence" value="ECO:0007669"/>
    <property type="project" value="UniProtKB-KW"/>
</dbReference>
<keyword evidence="2" id="KW-0732">Signal</keyword>
<proteinExistence type="predicted"/>
<evidence type="ECO:0000256" key="1">
    <source>
        <dbReference type="ARBA" id="ARBA00022801"/>
    </source>
</evidence>
<evidence type="ECO:0000313" key="4">
    <source>
        <dbReference type="EMBL" id="VTR91804.1"/>
    </source>
</evidence>
<dbReference type="Gene3D" id="3.40.50.1820">
    <property type="entry name" value="alpha/beta hydrolase"/>
    <property type="match status" value="1"/>
</dbReference>
<evidence type="ECO:0000259" key="3">
    <source>
        <dbReference type="Pfam" id="PF20434"/>
    </source>
</evidence>
<keyword evidence="5" id="KW-1185">Reference proteome</keyword>
<dbReference type="EMBL" id="LR593886">
    <property type="protein sequence ID" value="VTR91804.1"/>
    <property type="molecule type" value="Genomic_DNA"/>
</dbReference>
<dbReference type="PANTHER" id="PTHR48081">
    <property type="entry name" value="AB HYDROLASE SUPERFAMILY PROTEIN C4A8.06C"/>
    <property type="match status" value="1"/>
</dbReference>
<dbReference type="RefSeq" id="WP_162666747.1">
    <property type="nucleotide sequence ID" value="NZ_LR593886.1"/>
</dbReference>
<dbReference type="InterPro" id="IPR029058">
    <property type="entry name" value="AB_hydrolase_fold"/>
</dbReference>